<reference evidence="3 4" key="1">
    <citation type="journal article" date="2016" name="Front. Microbiol.">
        <title>Comparative Genomic Analysis Reveals a Diverse Repertoire of Genes Involved in Prokaryote-Eukaryote Interactions within the Pseudovibrio Genus.</title>
        <authorList>
            <person name="Romano S."/>
            <person name="Fernandez-Guerra A."/>
            <person name="Reen F.J."/>
            <person name="Glockner F.O."/>
            <person name="Crowley S.P."/>
            <person name="O'Sullivan O."/>
            <person name="Cotter P.D."/>
            <person name="Adams C."/>
            <person name="Dobson A.D."/>
            <person name="O'Gara F."/>
        </authorList>
    </citation>
    <scope>NUCLEOTIDE SEQUENCE [LARGE SCALE GENOMIC DNA]</scope>
    <source>
        <strain evidence="3 4">Ad2</strain>
    </source>
</reference>
<gene>
    <name evidence="3" type="ORF">PsAD2_03988</name>
</gene>
<dbReference type="PATRIC" id="fig|989403.3.peg.4346"/>
<dbReference type="Gene3D" id="3.40.50.1820">
    <property type="entry name" value="alpha/beta hydrolase"/>
    <property type="match status" value="1"/>
</dbReference>
<comment type="caution">
    <text evidence="3">The sequence shown here is derived from an EMBL/GenBank/DDBJ whole genome shotgun (WGS) entry which is preliminary data.</text>
</comment>
<dbReference type="PANTHER" id="PTHR22946:SF9">
    <property type="entry name" value="POLYKETIDE TRANSFERASE AF380"/>
    <property type="match status" value="1"/>
</dbReference>
<name>A0A165UE93_9HYPH</name>
<dbReference type="InterPro" id="IPR000383">
    <property type="entry name" value="Xaa-Pro-like_dom"/>
</dbReference>
<dbReference type="SUPFAM" id="SSF53474">
    <property type="entry name" value="alpha/beta-Hydrolases"/>
    <property type="match status" value="1"/>
</dbReference>
<dbReference type="OrthoDB" id="7839439at2"/>
<keyword evidence="1 3" id="KW-0378">Hydrolase</keyword>
<evidence type="ECO:0000259" key="2">
    <source>
        <dbReference type="Pfam" id="PF02129"/>
    </source>
</evidence>
<dbReference type="InterPro" id="IPR050261">
    <property type="entry name" value="FrsA_esterase"/>
</dbReference>
<dbReference type="PANTHER" id="PTHR22946">
    <property type="entry name" value="DIENELACTONE HYDROLASE DOMAIN-CONTAINING PROTEIN-RELATED"/>
    <property type="match status" value="1"/>
</dbReference>
<sequence>MGSEFFKRKWLLGTFASFSVLICLFLTQPSLGQSDNREIGPISEPLGTLNMQTWRVPVKLEDSSGMIILEATTYLPDGVGPFPLVIINHGANLDAPSDGPWDYRPDDAIRWFLTRGYGVVVLIRRGYGRSEGKRSPLETSTWSSAKKSLDERANDINSTVDYFRRQSFVDGDRIVLTGISAGGNAVLAAASKNPEGVKGVFTFAPGGWNINRNEFKRADLVEHGFKELGSANKLPILWVYVENDQDYSPKLARFFFDAYTAESDADQELIILPPSGEDGHDLFQRDDGSEAWGPLAETFLERVMH</sequence>
<feature type="domain" description="Xaa-Pro dipeptidyl-peptidase-like" evidence="2">
    <location>
        <begin position="69"/>
        <end position="205"/>
    </location>
</feature>
<evidence type="ECO:0000313" key="4">
    <source>
        <dbReference type="Proteomes" id="UP000076577"/>
    </source>
</evidence>
<dbReference type="GO" id="GO:0052689">
    <property type="term" value="F:carboxylic ester hydrolase activity"/>
    <property type="evidence" value="ECO:0007669"/>
    <property type="project" value="UniProtKB-ARBA"/>
</dbReference>
<keyword evidence="4" id="KW-1185">Reference proteome</keyword>
<evidence type="ECO:0000256" key="1">
    <source>
        <dbReference type="ARBA" id="ARBA00022801"/>
    </source>
</evidence>
<evidence type="ECO:0000313" key="3">
    <source>
        <dbReference type="EMBL" id="KZL11102.1"/>
    </source>
</evidence>
<dbReference type="Pfam" id="PF02129">
    <property type="entry name" value="Peptidase_S15"/>
    <property type="match status" value="1"/>
</dbReference>
<dbReference type="InterPro" id="IPR029058">
    <property type="entry name" value="AB_hydrolase_fold"/>
</dbReference>
<protein>
    <submittedName>
        <fullName evidence="3">Alpha/beta hydrolase family protein</fullName>
    </submittedName>
</protein>
<accession>A0A165UE93</accession>
<dbReference type="EMBL" id="LMCB01000105">
    <property type="protein sequence ID" value="KZL11102.1"/>
    <property type="molecule type" value="Genomic_DNA"/>
</dbReference>
<proteinExistence type="predicted"/>
<organism evidence="3 4">
    <name type="scientific">Pseudovibrio axinellae</name>
    <dbReference type="NCBI Taxonomy" id="989403"/>
    <lineage>
        <taxon>Bacteria</taxon>
        <taxon>Pseudomonadati</taxon>
        <taxon>Pseudomonadota</taxon>
        <taxon>Alphaproteobacteria</taxon>
        <taxon>Hyphomicrobiales</taxon>
        <taxon>Stappiaceae</taxon>
        <taxon>Pseudovibrio</taxon>
    </lineage>
</organism>
<dbReference type="STRING" id="989403.SAMN05421798_12614"/>
<dbReference type="Proteomes" id="UP000076577">
    <property type="component" value="Unassembled WGS sequence"/>
</dbReference>
<dbReference type="AlphaFoldDB" id="A0A165UE93"/>